<sequence length="63" mass="7123">MSLKLIDPISQLADRSFKMLDHAGFIAAFPLGLAHQLVEFAPNREHSIMKRIDVFQKRAFAAI</sequence>
<protein>
    <submittedName>
        <fullName evidence="1">Uncharacterized protein</fullName>
    </submittedName>
</protein>
<name>A0A2U2BXH2_9PROT</name>
<gene>
    <name evidence="1" type="ORF">DDZ18_03645</name>
</gene>
<dbReference type="AlphaFoldDB" id="A0A2U2BXH2"/>
<keyword evidence="2" id="KW-1185">Reference proteome</keyword>
<dbReference type="Proteomes" id="UP000245168">
    <property type="component" value="Unassembled WGS sequence"/>
</dbReference>
<reference evidence="2" key="1">
    <citation type="submission" date="2018-05" db="EMBL/GenBank/DDBJ databases">
        <authorList>
            <person name="Liu B.-T."/>
        </authorList>
    </citation>
    <scope>NUCLEOTIDE SEQUENCE [LARGE SCALE GENOMIC DNA]</scope>
    <source>
        <strain evidence="2">WD6-1</strain>
    </source>
</reference>
<dbReference type="EMBL" id="QEXV01000001">
    <property type="protein sequence ID" value="PWE18697.1"/>
    <property type="molecule type" value="Genomic_DNA"/>
</dbReference>
<evidence type="ECO:0000313" key="2">
    <source>
        <dbReference type="Proteomes" id="UP000245168"/>
    </source>
</evidence>
<organism evidence="1 2">
    <name type="scientific">Marinicauda salina</name>
    <dbReference type="NCBI Taxonomy" id="2135793"/>
    <lineage>
        <taxon>Bacteria</taxon>
        <taxon>Pseudomonadati</taxon>
        <taxon>Pseudomonadota</taxon>
        <taxon>Alphaproteobacteria</taxon>
        <taxon>Maricaulales</taxon>
        <taxon>Maricaulaceae</taxon>
        <taxon>Marinicauda</taxon>
    </lineage>
</organism>
<evidence type="ECO:0000313" key="1">
    <source>
        <dbReference type="EMBL" id="PWE18697.1"/>
    </source>
</evidence>
<comment type="caution">
    <text evidence="1">The sequence shown here is derived from an EMBL/GenBank/DDBJ whole genome shotgun (WGS) entry which is preliminary data.</text>
</comment>
<proteinExistence type="predicted"/>
<accession>A0A2U2BXH2</accession>